<dbReference type="SUPFAM" id="SSF102705">
    <property type="entry name" value="NIF3 (NGG1p interacting factor 3)-like"/>
    <property type="match status" value="1"/>
</dbReference>
<proteinExistence type="inferred from homology"/>
<gene>
    <name evidence="4" type="ORF">QYE77_07950</name>
</gene>
<dbReference type="PANTHER" id="PTHR13799:SF14">
    <property type="entry name" value="GTP CYCLOHYDROLASE 1 TYPE 2 HOMOLOG"/>
    <property type="match status" value="1"/>
</dbReference>
<comment type="similarity">
    <text evidence="1">Belongs to the GTP cyclohydrolase I type 2/NIF3 family.</text>
</comment>
<organism evidence="4 5">
    <name type="scientific">Thermanaerothrix solaris</name>
    <dbReference type="NCBI Taxonomy" id="3058434"/>
    <lineage>
        <taxon>Bacteria</taxon>
        <taxon>Bacillati</taxon>
        <taxon>Chloroflexota</taxon>
        <taxon>Anaerolineae</taxon>
        <taxon>Anaerolineales</taxon>
        <taxon>Anaerolineaceae</taxon>
        <taxon>Thermanaerothrix</taxon>
    </lineage>
</organism>
<dbReference type="Gene3D" id="3.40.1390.30">
    <property type="entry name" value="NIF3 (NGG1p interacting factor 3)-like"/>
    <property type="match status" value="2"/>
</dbReference>
<comment type="caution">
    <text evidence="4">The sequence shown here is derived from an EMBL/GenBank/DDBJ whole genome shotgun (WGS) entry which is preliminary data.</text>
</comment>
<dbReference type="Pfam" id="PF01784">
    <property type="entry name" value="DUF34_NIF3"/>
    <property type="match status" value="1"/>
</dbReference>
<accession>A0ABU3NMX2</accession>
<dbReference type="RefSeq" id="WP_315624844.1">
    <property type="nucleotide sequence ID" value="NZ_JAUHMF010000001.1"/>
</dbReference>
<evidence type="ECO:0000256" key="3">
    <source>
        <dbReference type="ARBA" id="ARBA00022723"/>
    </source>
</evidence>
<reference evidence="4 5" key="1">
    <citation type="submission" date="2023-07" db="EMBL/GenBank/DDBJ databases">
        <title>Novel species of Thermanaerothrix with wide hydrolytic capabilities.</title>
        <authorList>
            <person name="Zayulina K.S."/>
            <person name="Podosokorskaya O.A."/>
            <person name="Elcheninov A.G."/>
        </authorList>
    </citation>
    <scope>NUCLEOTIDE SEQUENCE [LARGE SCALE GENOMIC DNA]</scope>
    <source>
        <strain evidence="4 5">4228-RoL</strain>
    </source>
</reference>
<dbReference type="Proteomes" id="UP001254165">
    <property type="component" value="Unassembled WGS sequence"/>
</dbReference>
<evidence type="ECO:0000256" key="1">
    <source>
        <dbReference type="ARBA" id="ARBA00006964"/>
    </source>
</evidence>
<name>A0ABU3NMX2_9CHLR</name>
<evidence type="ECO:0000256" key="2">
    <source>
        <dbReference type="ARBA" id="ARBA00022112"/>
    </source>
</evidence>
<dbReference type="InterPro" id="IPR002678">
    <property type="entry name" value="DUF34/NIF3"/>
</dbReference>
<keyword evidence="3" id="KW-0479">Metal-binding</keyword>
<evidence type="ECO:0000313" key="4">
    <source>
        <dbReference type="EMBL" id="MDT8898199.1"/>
    </source>
</evidence>
<protein>
    <recommendedName>
        <fullName evidence="2">GTP cyclohydrolase 1 type 2 homolog</fullName>
    </recommendedName>
</protein>
<dbReference type="EMBL" id="JAUHMF010000001">
    <property type="protein sequence ID" value="MDT8898199.1"/>
    <property type="molecule type" value="Genomic_DNA"/>
</dbReference>
<dbReference type="PANTHER" id="PTHR13799">
    <property type="entry name" value="NGG1 INTERACTING FACTOR 3"/>
    <property type="match status" value="1"/>
</dbReference>
<dbReference type="InterPro" id="IPR036069">
    <property type="entry name" value="DUF34/NIF3_sf"/>
</dbReference>
<keyword evidence="5" id="KW-1185">Reference proteome</keyword>
<evidence type="ECO:0000313" key="5">
    <source>
        <dbReference type="Proteomes" id="UP001254165"/>
    </source>
</evidence>
<sequence>MIVKEIVETIIKDCQLPSLEKTCDLLIAGDWQCEVTGIITTFMATVDVIRKSVEKGANLIITHEPTYFTGWDKTDWLKDDPVYLEKLNLIQNYRINIWRFHDHMHLTEPDLIYEGLVRELGWQIYRDPQIKHCFTIPKTPVRELADFLKEKLQVRVSRIVGTVDGHVERVGVLVGGGSLGLGREEMPMELMYKANLDTIICGEIYEWTLPAYVRDASQLGMNKSLIILGHNRTEEIGMKYLVDWLKKRFPAIPIEFVEAGDPFVYY</sequence>